<dbReference type="OrthoDB" id="9775346at2"/>
<evidence type="ECO:0000313" key="4">
    <source>
        <dbReference type="Proteomes" id="UP000241954"/>
    </source>
</evidence>
<dbReference type="PANTHER" id="PTHR34070:SF1">
    <property type="entry name" value="DNA ALKYLATION REPAIR PROTEIN"/>
    <property type="match status" value="1"/>
</dbReference>
<organism evidence="1 4">
    <name type="scientific">Photobacterium iliopiscarium</name>
    <dbReference type="NCBI Taxonomy" id="56192"/>
    <lineage>
        <taxon>Bacteria</taxon>
        <taxon>Pseudomonadati</taxon>
        <taxon>Pseudomonadota</taxon>
        <taxon>Gammaproteobacteria</taxon>
        <taxon>Vibrionales</taxon>
        <taxon>Vibrionaceae</taxon>
        <taxon>Photobacterium</taxon>
    </lineage>
</organism>
<accession>A0A0D8PY31</accession>
<dbReference type="AlphaFoldDB" id="A0A0D8PY31"/>
<keyword evidence="3" id="KW-1185">Reference proteome</keyword>
<dbReference type="Gene3D" id="1.25.10.90">
    <property type="match status" value="1"/>
</dbReference>
<sequence length="233" mass="27090">MSLVIPMVIFMQQHLVAEGSTLVAKKMQYDLNSRQPFYGVSLEKRHKIFQLAITHTSIDNIENYHRLLLWLWSGVYREERYLALDAGEYYSEYQTLASFDVYLEMLATADNIDILDRLVSNLIGKVILQEKDLERYLIQWRESDSVWLKRASVLAHLHHKQQTNVVLLTETILYLAADKSLLVQQAMGQVLNAYSQIDFTFVDNFIKNNMALLTPLCRREARKLTMVVNSTVD</sequence>
<dbReference type="Proteomes" id="UP000241954">
    <property type="component" value="Unassembled WGS sequence"/>
</dbReference>
<comment type="caution">
    <text evidence="1">The sequence shown here is derived from an EMBL/GenBank/DDBJ whole genome shotgun (WGS) entry which is preliminary data.</text>
</comment>
<evidence type="ECO:0000313" key="2">
    <source>
        <dbReference type="EMBL" id="PSW99308.1"/>
    </source>
</evidence>
<name>A0A0D8PY31_9GAMM</name>
<dbReference type="EMBL" id="PYLW01000001">
    <property type="protein sequence ID" value="PSV99777.1"/>
    <property type="molecule type" value="Genomic_DNA"/>
</dbReference>
<dbReference type="EMBL" id="PYOP01000003">
    <property type="protein sequence ID" value="PSW99308.1"/>
    <property type="molecule type" value="Genomic_DNA"/>
</dbReference>
<dbReference type="GeneID" id="93546818"/>
<evidence type="ECO:0000313" key="3">
    <source>
        <dbReference type="Proteomes" id="UP000241190"/>
    </source>
</evidence>
<dbReference type="Proteomes" id="UP000241190">
    <property type="component" value="Unassembled WGS sequence"/>
</dbReference>
<gene>
    <name evidence="1" type="ORF">C9I88_01045</name>
    <name evidence="2" type="ORF">C9J52_02815</name>
</gene>
<dbReference type="SUPFAM" id="SSF48371">
    <property type="entry name" value="ARM repeat"/>
    <property type="match status" value="1"/>
</dbReference>
<dbReference type="Pfam" id="PF08713">
    <property type="entry name" value="DNA_alkylation"/>
    <property type="match status" value="1"/>
</dbReference>
<dbReference type="InterPro" id="IPR016024">
    <property type="entry name" value="ARM-type_fold"/>
</dbReference>
<proteinExistence type="predicted"/>
<protein>
    <submittedName>
        <fullName evidence="1">DNA alkylation repair protein</fullName>
    </submittedName>
</protein>
<dbReference type="InterPro" id="IPR014825">
    <property type="entry name" value="DNA_alkylation"/>
</dbReference>
<dbReference type="PANTHER" id="PTHR34070">
    <property type="entry name" value="ARMADILLO-TYPE FOLD"/>
    <property type="match status" value="1"/>
</dbReference>
<dbReference type="RefSeq" id="WP_045036487.1">
    <property type="nucleotide sequence ID" value="NZ_CAMQYU010000058.1"/>
</dbReference>
<reference evidence="1 4" key="1">
    <citation type="submission" date="2018-01" db="EMBL/GenBank/DDBJ databases">
        <title>Whole genome sequencing of Histamine producing bacteria.</title>
        <authorList>
            <person name="Butler K."/>
        </authorList>
    </citation>
    <scope>NUCLEOTIDE SEQUENCE [LARGE SCALE GENOMIC DNA]</scope>
    <source>
        <strain evidence="2 3">ATCC 51761</strain>
        <strain evidence="1 4">NCIMB 13481</strain>
    </source>
</reference>
<evidence type="ECO:0000313" key="1">
    <source>
        <dbReference type="EMBL" id="PSV99777.1"/>
    </source>
</evidence>